<feature type="domain" description="PF0610-like rubredoxin-like zinc beta-ribbon C-terminal" evidence="3">
    <location>
        <begin position="61"/>
        <end position="98"/>
    </location>
</feature>
<evidence type="ECO:0000313" key="4">
    <source>
        <dbReference type="EMBL" id="NUB91604.1"/>
    </source>
</evidence>
<evidence type="ECO:0000259" key="2">
    <source>
        <dbReference type="Pfam" id="PF21476"/>
    </source>
</evidence>
<feature type="domain" description="PF0610-like winged HTH N-terminal" evidence="2">
    <location>
        <begin position="7"/>
        <end position="57"/>
    </location>
</feature>
<dbReference type="InterPro" id="IPR057022">
    <property type="entry name" value="PF0610-like_Zn_ribbon_C"/>
</dbReference>
<comment type="caution">
    <text evidence="4">The sequence shown here is derived from an EMBL/GenBank/DDBJ whole genome shotgun (WGS) entry which is preliminary data.</text>
</comment>
<dbReference type="Proteomes" id="UP000728647">
    <property type="component" value="Unassembled WGS sequence"/>
</dbReference>
<dbReference type="Pfam" id="PF21476">
    <property type="entry name" value="PF0610-like_N"/>
    <property type="match status" value="1"/>
</dbReference>
<dbReference type="Pfam" id="PF23470">
    <property type="entry name" value="Zn_ribbon_PF0610"/>
    <property type="match status" value="1"/>
</dbReference>
<dbReference type="AlphaFoldDB" id="A0A8J8KHV5"/>
<dbReference type="OrthoDB" id="30924at2157"/>
<dbReference type="EMBL" id="JABURA010000001">
    <property type="protein sequence ID" value="NUB91604.1"/>
    <property type="molecule type" value="Genomic_DNA"/>
</dbReference>
<organism evidence="4 5">
    <name type="scientific">Haloterrigena gelatinilytica</name>
    <dbReference type="NCBI Taxonomy" id="2741724"/>
    <lineage>
        <taxon>Archaea</taxon>
        <taxon>Methanobacteriati</taxon>
        <taxon>Methanobacteriota</taxon>
        <taxon>Stenosarchaea group</taxon>
        <taxon>Halobacteria</taxon>
        <taxon>Halobacteriales</taxon>
        <taxon>Natrialbaceae</taxon>
        <taxon>Haloterrigena</taxon>
    </lineage>
</organism>
<gene>
    <name evidence="4" type="ORF">HT576_11320</name>
</gene>
<evidence type="ECO:0000313" key="5">
    <source>
        <dbReference type="Proteomes" id="UP000728647"/>
    </source>
</evidence>
<protein>
    <submittedName>
        <fullName evidence="4">Transcriptional regulator</fullName>
    </submittedName>
</protein>
<evidence type="ECO:0000256" key="1">
    <source>
        <dbReference type="SAM" id="MobiDB-lite"/>
    </source>
</evidence>
<name>A0A8J8KHV5_9EURY</name>
<dbReference type="SUPFAM" id="SSF46785">
    <property type="entry name" value="Winged helix' DNA-binding domain"/>
    <property type="match status" value="1"/>
</dbReference>
<sequence length="98" mass="10780">MREADETTRQRLADALRDDPATPSELAVRLDLTPESVVRHAEHVSRSIGGNDADEQLLVAPPTCRDCGFDDFDDLLNLPSRCPSCKSESVTEPTLTIE</sequence>
<feature type="compositionally biased region" description="Basic and acidic residues" evidence="1">
    <location>
        <begin position="1"/>
        <end position="20"/>
    </location>
</feature>
<dbReference type="InterPro" id="IPR038767">
    <property type="entry name" value="PF0610-like"/>
</dbReference>
<dbReference type="PANTHER" id="PTHR40663:SF2">
    <property type="entry name" value="TRANSCRIPTIONAL REGULATOR"/>
    <property type="match status" value="1"/>
</dbReference>
<dbReference type="InterPro" id="IPR049159">
    <property type="entry name" value="PF0610-like_wHTH_N"/>
</dbReference>
<evidence type="ECO:0000259" key="3">
    <source>
        <dbReference type="Pfam" id="PF23470"/>
    </source>
</evidence>
<dbReference type="InterPro" id="IPR036390">
    <property type="entry name" value="WH_DNA-bd_sf"/>
</dbReference>
<dbReference type="PANTHER" id="PTHR40663">
    <property type="match status" value="1"/>
</dbReference>
<accession>A0A8J8KHV5</accession>
<dbReference type="RefSeq" id="WP_174702076.1">
    <property type="nucleotide sequence ID" value="NZ_JABURA010000001.1"/>
</dbReference>
<feature type="region of interest" description="Disordered" evidence="1">
    <location>
        <begin position="1"/>
        <end position="25"/>
    </location>
</feature>
<reference evidence="4" key="1">
    <citation type="submission" date="2020-06" db="EMBL/GenBank/DDBJ databases">
        <title>Haloterrigena sp. nov., an extremely halophilic archaeon isolated from a saline sediment.</title>
        <authorList>
            <person name="Liu B.-B."/>
        </authorList>
    </citation>
    <scope>NUCLEOTIDE SEQUENCE</scope>
    <source>
        <strain evidence="4">SYSU A121-1</strain>
    </source>
</reference>
<proteinExistence type="predicted"/>